<dbReference type="CDD" id="cd16454">
    <property type="entry name" value="RING-H2_PA-TM-RING"/>
    <property type="match status" value="1"/>
</dbReference>
<comment type="catalytic activity">
    <reaction evidence="1">
        <text>S-ubiquitinyl-[E2 ubiquitin-conjugating enzyme]-L-cysteine + [acceptor protein]-L-lysine = [E2 ubiquitin-conjugating enzyme]-L-cysteine + N(6)-ubiquitinyl-[acceptor protein]-L-lysine.</text>
        <dbReference type="EC" id="2.3.2.27"/>
    </reaction>
</comment>
<dbReference type="OrthoDB" id="8062037at2759"/>
<dbReference type="PROSITE" id="PS50089">
    <property type="entry name" value="ZF_RING_2"/>
    <property type="match status" value="1"/>
</dbReference>
<dbReference type="PANTHER" id="PTHR45977">
    <property type="entry name" value="TARGET OF ERK KINASE MPK-1"/>
    <property type="match status" value="1"/>
</dbReference>
<evidence type="ECO:0000256" key="3">
    <source>
        <dbReference type="ARBA" id="ARBA00012483"/>
    </source>
</evidence>
<dbReference type="Pfam" id="PF13639">
    <property type="entry name" value="zf-RING_2"/>
    <property type="match status" value="1"/>
</dbReference>
<dbReference type="EC" id="2.3.2.27" evidence="3"/>
<feature type="domain" description="RING-type" evidence="14">
    <location>
        <begin position="70"/>
        <end position="112"/>
    </location>
</feature>
<dbReference type="SMART" id="SM00184">
    <property type="entry name" value="RING"/>
    <property type="match status" value="1"/>
</dbReference>
<evidence type="ECO:0000256" key="5">
    <source>
        <dbReference type="ARBA" id="ARBA00022692"/>
    </source>
</evidence>
<accession>A0A1R0H846</accession>
<evidence type="ECO:0000256" key="12">
    <source>
        <dbReference type="PROSITE-ProRule" id="PRU00175"/>
    </source>
</evidence>
<comment type="caution">
    <text evidence="15">The sequence shown here is derived from an EMBL/GenBank/DDBJ whole genome shotgun (WGS) entry which is preliminary data.</text>
</comment>
<evidence type="ECO:0000256" key="8">
    <source>
        <dbReference type="ARBA" id="ARBA00022786"/>
    </source>
</evidence>
<gene>
    <name evidence="15" type="ORF">AYI68_g529</name>
</gene>
<proteinExistence type="predicted"/>
<dbReference type="InterPro" id="IPR013083">
    <property type="entry name" value="Znf_RING/FYVE/PHD"/>
</dbReference>
<evidence type="ECO:0000256" key="11">
    <source>
        <dbReference type="ARBA" id="ARBA00023136"/>
    </source>
</evidence>
<evidence type="ECO:0000256" key="9">
    <source>
        <dbReference type="ARBA" id="ARBA00022833"/>
    </source>
</evidence>
<keyword evidence="16" id="KW-1185">Reference proteome</keyword>
<evidence type="ECO:0000259" key="14">
    <source>
        <dbReference type="PROSITE" id="PS50089"/>
    </source>
</evidence>
<keyword evidence="6" id="KW-0479">Metal-binding</keyword>
<dbReference type="SUPFAM" id="SSF57850">
    <property type="entry name" value="RING/U-box"/>
    <property type="match status" value="1"/>
</dbReference>
<evidence type="ECO:0000256" key="1">
    <source>
        <dbReference type="ARBA" id="ARBA00000900"/>
    </source>
</evidence>
<dbReference type="EMBL" id="LSSL01000164">
    <property type="protein sequence ID" value="OLY85286.1"/>
    <property type="molecule type" value="Genomic_DNA"/>
</dbReference>
<name>A0A1R0H846_9FUNG</name>
<reference evidence="15 16" key="1">
    <citation type="journal article" date="2016" name="Mol. Biol. Evol.">
        <title>Genome-Wide Survey of Gut Fungi (Harpellales) Reveals the First Horizontally Transferred Ubiquitin Gene from a Mosquito Host.</title>
        <authorList>
            <person name="Wang Y."/>
            <person name="White M.M."/>
            <person name="Kvist S."/>
            <person name="Moncalvo J.M."/>
        </authorList>
    </citation>
    <scope>NUCLEOTIDE SEQUENCE [LARGE SCALE GENOMIC DNA]</scope>
    <source>
        <strain evidence="15 16">ALG-7-W6</strain>
    </source>
</reference>
<dbReference type="GO" id="GO:0061630">
    <property type="term" value="F:ubiquitin protein ligase activity"/>
    <property type="evidence" value="ECO:0007669"/>
    <property type="project" value="UniProtKB-EC"/>
</dbReference>
<dbReference type="GO" id="GO:0008270">
    <property type="term" value="F:zinc ion binding"/>
    <property type="evidence" value="ECO:0007669"/>
    <property type="project" value="UniProtKB-KW"/>
</dbReference>
<protein>
    <recommendedName>
        <fullName evidence="3">RING-type E3 ubiquitin transferase</fullName>
        <ecNumber evidence="3">2.3.2.27</ecNumber>
    </recommendedName>
</protein>
<keyword evidence="10" id="KW-1133">Transmembrane helix</keyword>
<evidence type="ECO:0000256" key="6">
    <source>
        <dbReference type="ARBA" id="ARBA00022723"/>
    </source>
</evidence>
<evidence type="ECO:0000256" key="2">
    <source>
        <dbReference type="ARBA" id="ARBA00004141"/>
    </source>
</evidence>
<evidence type="ECO:0000256" key="4">
    <source>
        <dbReference type="ARBA" id="ARBA00022679"/>
    </source>
</evidence>
<dbReference type="InterPro" id="IPR001841">
    <property type="entry name" value="Znf_RING"/>
</dbReference>
<evidence type="ECO:0000256" key="7">
    <source>
        <dbReference type="ARBA" id="ARBA00022771"/>
    </source>
</evidence>
<dbReference type="GO" id="GO:0016020">
    <property type="term" value="C:membrane"/>
    <property type="evidence" value="ECO:0007669"/>
    <property type="project" value="UniProtKB-SubCell"/>
</dbReference>
<dbReference type="Proteomes" id="UP000187455">
    <property type="component" value="Unassembled WGS sequence"/>
</dbReference>
<comment type="subcellular location">
    <subcellularLocation>
        <location evidence="2">Membrane</location>
        <topology evidence="2">Multi-pass membrane protein</topology>
    </subcellularLocation>
</comment>
<keyword evidence="8" id="KW-0833">Ubl conjugation pathway</keyword>
<dbReference type="GO" id="GO:0016567">
    <property type="term" value="P:protein ubiquitination"/>
    <property type="evidence" value="ECO:0007669"/>
    <property type="project" value="TreeGrafter"/>
</dbReference>
<keyword evidence="9" id="KW-0862">Zinc</keyword>
<evidence type="ECO:0000256" key="10">
    <source>
        <dbReference type="ARBA" id="ARBA00022989"/>
    </source>
</evidence>
<keyword evidence="7 12" id="KW-0863">Zinc-finger</keyword>
<sequence>MVRQPTQVVNEKDEKVFDLESQKVKDTPNMLKYASKVLTDTLSPSKDKGARGSDDNEKNEKEQTNYGSECLICFEKINVGDDIRVIPCLHRFHKECLDQWLLERTGSCPNCRLDLHIQQAQEPQQEAPIIAPIPAAAVPNQRITDQMSPGLNFNFNSSQPSTPPSSGWSRWLFNDNNSSNSSSFFSFSPAYGRRNHGYSHRNRALDHHSHAMHSINNNMNFNNFNNRF</sequence>
<dbReference type="Gene3D" id="3.30.40.10">
    <property type="entry name" value="Zinc/RING finger domain, C3HC4 (zinc finger)"/>
    <property type="match status" value="1"/>
</dbReference>
<dbReference type="AlphaFoldDB" id="A0A1R0H846"/>
<dbReference type="STRING" id="133383.A0A1R0H846"/>
<feature type="compositionally biased region" description="Basic and acidic residues" evidence="13">
    <location>
        <begin position="45"/>
        <end position="62"/>
    </location>
</feature>
<evidence type="ECO:0000313" key="15">
    <source>
        <dbReference type="EMBL" id="OLY85286.1"/>
    </source>
</evidence>
<evidence type="ECO:0000256" key="13">
    <source>
        <dbReference type="SAM" id="MobiDB-lite"/>
    </source>
</evidence>
<keyword evidence="11" id="KW-0472">Membrane</keyword>
<dbReference type="GO" id="GO:0006511">
    <property type="term" value="P:ubiquitin-dependent protein catabolic process"/>
    <property type="evidence" value="ECO:0007669"/>
    <property type="project" value="TreeGrafter"/>
</dbReference>
<organism evidence="15 16">
    <name type="scientific">Smittium mucronatum</name>
    <dbReference type="NCBI Taxonomy" id="133383"/>
    <lineage>
        <taxon>Eukaryota</taxon>
        <taxon>Fungi</taxon>
        <taxon>Fungi incertae sedis</taxon>
        <taxon>Zoopagomycota</taxon>
        <taxon>Kickxellomycotina</taxon>
        <taxon>Harpellomycetes</taxon>
        <taxon>Harpellales</taxon>
        <taxon>Legeriomycetaceae</taxon>
        <taxon>Smittium</taxon>
    </lineage>
</organism>
<keyword evidence="5" id="KW-0812">Transmembrane</keyword>
<evidence type="ECO:0000313" key="16">
    <source>
        <dbReference type="Proteomes" id="UP000187455"/>
    </source>
</evidence>
<keyword evidence="4" id="KW-0808">Transferase</keyword>
<dbReference type="PANTHER" id="PTHR45977:SF4">
    <property type="entry name" value="RING-TYPE DOMAIN-CONTAINING PROTEIN"/>
    <property type="match status" value="1"/>
</dbReference>
<feature type="region of interest" description="Disordered" evidence="13">
    <location>
        <begin position="36"/>
        <end position="62"/>
    </location>
</feature>